<keyword evidence="2" id="KW-0813">Transport</keyword>
<evidence type="ECO:0000256" key="2">
    <source>
        <dbReference type="ARBA" id="ARBA00022448"/>
    </source>
</evidence>
<keyword evidence="9" id="KW-1185">Reference proteome</keyword>
<dbReference type="GO" id="GO:0140359">
    <property type="term" value="F:ABC-type transporter activity"/>
    <property type="evidence" value="ECO:0007669"/>
    <property type="project" value="InterPro"/>
</dbReference>
<feature type="transmembrane region" description="Helical" evidence="6">
    <location>
        <begin position="49"/>
        <end position="67"/>
    </location>
</feature>
<sequence length="331" mass="37585">MCTKRAFEQSWRDPSYIYSKLGLCTTASLFLGLSFYNQPVSQQGVQNQIFSFFMLLVIQIFMCYQAMPNFITQRNLYEARERPAKTYTWKAFMLGNLFVEVPWNTLAALIIFICMYYPIGLQHNAAETSTKVERGGLMFFLMWTFMMFGVTFASMVVAGVESAEIGAIIGVILFAMSLIFSGVLVYFQKLPGFWMFMYRVSPFTYLISAFISAGLGNTTVTCSPLEIITLDTPSGETCGQYLAAFMELAGGTLSNPEATQKCQYCSIATTTPLLASLSIFYDDRWRNLGLLWVYVCFNAVAALFFYWLARVPKQWRTLLGFFQPKVVEEVH</sequence>
<dbReference type="AlphaFoldDB" id="A0A8H7SZP5"/>
<feature type="domain" description="ABC-2 type transporter transmembrane" evidence="7">
    <location>
        <begin position="2"/>
        <end position="212"/>
    </location>
</feature>
<comment type="subcellular location">
    <subcellularLocation>
        <location evidence="1">Membrane</location>
        <topology evidence="1">Multi-pass membrane protein</topology>
    </subcellularLocation>
</comment>
<keyword evidence="5 6" id="KW-0472">Membrane</keyword>
<dbReference type="OrthoDB" id="245989at2759"/>
<comment type="caution">
    <text evidence="8">The sequence shown here is derived from an EMBL/GenBank/DDBJ whole genome shotgun (WGS) entry which is preliminary data.</text>
</comment>
<keyword evidence="3 6" id="KW-0812">Transmembrane</keyword>
<dbReference type="Pfam" id="PF01061">
    <property type="entry name" value="ABC2_membrane"/>
    <property type="match status" value="1"/>
</dbReference>
<dbReference type="GO" id="GO:0016020">
    <property type="term" value="C:membrane"/>
    <property type="evidence" value="ECO:0007669"/>
    <property type="project" value="UniProtKB-SubCell"/>
</dbReference>
<evidence type="ECO:0000313" key="9">
    <source>
        <dbReference type="Proteomes" id="UP000664132"/>
    </source>
</evidence>
<feature type="transmembrane region" description="Helical" evidence="6">
    <location>
        <begin position="17"/>
        <end position="37"/>
    </location>
</feature>
<evidence type="ECO:0000256" key="6">
    <source>
        <dbReference type="SAM" id="Phobius"/>
    </source>
</evidence>
<feature type="transmembrane region" description="Helical" evidence="6">
    <location>
        <begin position="196"/>
        <end position="215"/>
    </location>
</feature>
<dbReference type="Proteomes" id="UP000664132">
    <property type="component" value="Unassembled WGS sequence"/>
</dbReference>
<evidence type="ECO:0000256" key="5">
    <source>
        <dbReference type="ARBA" id="ARBA00023136"/>
    </source>
</evidence>
<feature type="transmembrane region" description="Helical" evidence="6">
    <location>
        <begin position="140"/>
        <end position="159"/>
    </location>
</feature>
<dbReference type="InterPro" id="IPR013525">
    <property type="entry name" value="ABC2_TM"/>
</dbReference>
<feature type="transmembrane region" description="Helical" evidence="6">
    <location>
        <begin position="101"/>
        <end position="119"/>
    </location>
</feature>
<dbReference type="EMBL" id="JAFJYH010000437">
    <property type="protein sequence ID" value="KAG4411810.1"/>
    <property type="molecule type" value="Genomic_DNA"/>
</dbReference>
<name>A0A8H7SZP5_9HELO</name>
<evidence type="ECO:0000256" key="3">
    <source>
        <dbReference type="ARBA" id="ARBA00022692"/>
    </source>
</evidence>
<evidence type="ECO:0000256" key="1">
    <source>
        <dbReference type="ARBA" id="ARBA00004141"/>
    </source>
</evidence>
<keyword evidence="4 6" id="KW-1133">Transmembrane helix</keyword>
<dbReference type="PANTHER" id="PTHR19241">
    <property type="entry name" value="ATP-BINDING CASSETTE TRANSPORTER"/>
    <property type="match status" value="1"/>
</dbReference>
<gene>
    <name evidence="8" type="ORF">IFR04_015055</name>
</gene>
<organism evidence="8 9">
    <name type="scientific">Cadophora malorum</name>
    <dbReference type="NCBI Taxonomy" id="108018"/>
    <lineage>
        <taxon>Eukaryota</taxon>
        <taxon>Fungi</taxon>
        <taxon>Dikarya</taxon>
        <taxon>Ascomycota</taxon>
        <taxon>Pezizomycotina</taxon>
        <taxon>Leotiomycetes</taxon>
        <taxon>Helotiales</taxon>
        <taxon>Ploettnerulaceae</taxon>
        <taxon>Cadophora</taxon>
    </lineage>
</organism>
<feature type="transmembrane region" description="Helical" evidence="6">
    <location>
        <begin position="291"/>
        <end position="309"/>
    </location>
</feature>
<reference evidence="8" key="1">
    <citation type="submission" date="2021-02" db="EMBL/GenBank/DDBJ databases">
        <title>Genome sequence Cadophora malorum strain M34.</title>
        <authorList>
            <person name="Stefanovic E."/>
            <person name="Vu D."/>
            <person name="Scully C."/>
            <person name="Dijksterhuis J."/>
            <person name="Roader J."/>
            <person name="Houbraken J."/>
        </authorList>
    </citation>
    <scope>NUCLEOTIDE SEQUENCE</scope>
    <source>
        <strain evidence="8">M34</strain>
    </source>
</reference>
<evidence type="ECO:0000256" key="4">
    <source>
        <dbReference type="ARBA" id="ARBA00022989"/>
    </source>
</evidence>
<proteinExistence type="predicted"/>
<evidence type="ECO:0000313" key="8">
    <source>
        <dbReference type="EMBL" id="KAG4411810.1"/>
    </source>
</evidence>
<feature type="transmembrane region" description="Helical" evidence="6">
    <location>
        <begin position="165"/>
        <end position="187"/>
    </location>
</feature>
<protein>
    <recommendedName>
        <fullName evidence="7">ABC-2 type transporter transmembrane domain-containing protein</fullName>
    </recommendedName>
</protein>
<accession>A0A8H7SZP5</accession>
<evidence type="ECO:0000259" key="7">
    <source>
        <dbReference type="Pfam" id="PF01061"/>
    </source>
</evidence>